<keyword evidence="1" id="KW-0732">Signal</keyword>
<feature type="signal peptide" evidence="1">
    <location>
        <begin position="1"/>
        <end position="17"/>
    </location>
</feature>
<feature type="chain" id="PRO_5001829527" evidence="1">
    <location>
        <begin position="18"/>
        <end position="95"/>
    </location>
</feature>
<evidence type="ECO:0000256" key="1">
    <source>
        <dbReference type="SAM" id="SignalP"/>
    </source>
</evidence>
<reference evidence="2 3" key="1">
    <citation type="submission" date="2013-11" db="EMBL/GenBank/DDBJ databases">
        <title>Genome sequencing of Stegodyphus mimosarum.</title>
        <authorList>
            <person name="Bechsgaard J."/>
        </authorList>
    </citation>
    <scope>NUCLEOTIDE SEQUENCE [LARGE SCALE GENOMIC DNA]</scope>
</reference>
<protein>
    <submittedName>
        <fullName evidence="2">Uncharacterized protein</fullName>
    </submittedName>
</protein>
<proteinExistence type="predicted"/>
<keyword evidence="3" id="KW-1185">Reference proteome</keyword>
<dbReference type="Proteomes" id="UP000054359">
    <property type="component" value="Unassembled WGS sequence"/>
</dbReference>
<evidence type="ECO:0000313" key="3">
    <source>
        <dbReference type="Proteomes" id="UP000054359"/>
    </source>
</evidence>
<organism evidence="2 3">
    <name type="scientific">Stegodyphus mimosarum</name>
    <name type="common">African social velvet spider</name>
    <dbReference type="NCBI Taxonomy" id="407821"/>
    <lineage>
        <taxon>Eukaryota</taxon>
        <taxon>Metazoa</taxon>
        <taxon>Ecdysozoa</taxon>
        <taxon>Arthropoda</taxon>
        <taxon>Chelicerata</taxon>
        <taxon>Arachnida</taxon>
        <taxon>Araneae</taxon>
        <taxon>Araneomorphae</taxon>
        <taxon>Entelegynae</taxon>
        <taxon>Eresoidea</taxon>
        <taxon>Eresidae</taxon>
        <taxon>Stegodyphus</taxon>
    </lineage>
</organism>
<feature type="non-terminal residue" evidence="2">
    <location>
        <position position="95"/>
    </location>
</feature>
<name>A0A087TCR2_STEMI</name>
<sequence length="95" mass="10544">MMTIGATVLSLLLLTVAIEGFLRQDIMCSLQLGGHHDCNSKLLTALRTQGVKDNAVVSKGACKGLECARRYATEHLRSRKRSQDNKEETTFYSGW</sequence>
<accession>A0A087TCR2</accession>
<gene>
    <name evidence="2" type="ORF">X975_04585</name>
</gene>
<dbReference type="AlphaFoldDB" id="A0A087TCR2"/>
<evidence type="ECO:0000313" key="2">
    <source>
        <dbReference type="EMBL" id="KFM62901.1"/>
    </source>
</evidence>
<dbReference type="EMBL" id="KK114620">
    <property type="protein sequence ID" value="KFM62901.1"/>
    <property type="molecule type" value="Genomic_DNA"/>
</dbReference>